<dbReference type="SUPFAM" id="SSF47672">
    <property type="entry name" value="Transferrin receptor-like dimerisation domain"/>
    <property type="match status" value="1"/>
</dbReference>
<dbReference type="AlphaFoldDB" id="A0A1Q2YAJ6"/>
<keyword evidence="3" id="KW-0472">Membrane</keyword>
<evidence type="ECO:0000256" key="2">
    <source>
        <dbReference type="SAM" id="MobiDB-lite"/>
    </source>
</evidence>
<keyword evidence="7" id="KW-1185">Reference proteome</keyword>
<keyword evidence="3" id="KW-1133">Transmembrane helix</keyword>
<evidence type="ECO:0000313" key="6">
    <source>
        <dbReference type="EMBL" id="GAV26564.1"/>
    </source>
</evidence>
<feature type="compositionally biased region" description="Polar residues" evidence="2">
    <location>
        <begin position="1"/>
        <end position="16"/>
    </location>
</feature>
<dbReference type="SUPFAM" id="SSF52025">
    <property type="entry name" value="PA domain"/>
    <property type="match status" value="1"/>
</dbReference>
<feature type="region of interest" description="Disordered" evidence="2">
    <location>
        <begin position="1"/>
        <end position="103"/>
    </location>
</feature>
<sequence>MSSKSNIKSYQDNPDGSSKDVHPYIFNPHNSKILSSNMSLRRSSADLTPKTGASGTNGSGNNANRAPGTANGSGDAGNEGNGGNGGSEQGNNHPGNNSRRPSSIAESIVSQVVHLKDLTVSQLKRRRFFAVSIFSIICIFIFDLIFLPRTSLDRDLRRLYGGFLTFDDVSRIYISQLNHINDVEKYINIYNDQTHEPGENCHLMENLMKNFEYLDTDVEKYDVYMGTPIDNSLKLLDEEGELLFEANIKESDHLSYFPFSRNGTVTSEFVYVNYGLDEDYDLLKSSSIDLTTKILIIRINDTHPSLLIEKAQNQKASGIVFYKDPYDDGEYTEKNGYMDFPAGYARNHHAIDKYTGSFIYYQPGDPTTPGWSPFLFEDHKRLDNPDTIPKIPILPISFTEIQPILRKLVKKGPSLNWFGDVLDFDYRPGPSDGLQLSIVNHIDYDIKPIYNIISTIPGIISDEEIIIGSARDVISGQGGVSQGSIGMLEIARGFNELARRNWKPLRTIKLISWDGSSLGQFGSTEFGEYHSQKLIDNCIAYINFDNVRGNDLSIESNPLFNKVLKKVMELILLDSNETLGEAFFAKNSTLQLISNGVGDYSVFQNHLGIPSINIGMIPNEEDDPVTYYNSKFDGPQLLKSFDPELKLHNLLAQFIGMLTIELSEHEILNVAVTDYVELIKREVELTVDTLPAEWLNRNMTYPFEYTKLGDEIEILKKQSHDVYELAKAFDIELKGLQHLIIQDFPWFKLYKKIKTAIKVKLYNTRVKALDRMFISIAESSRERVHAESLLHKRPWFRHIVFAPSLSSPNVSVLPGLKEGSESGDFEQFEMNLVALRIALDRVYKGL</sequence>
<accession>A0A1Q2YAJ6</accession>
<dbReference type="OrthoDB" id="5841748at2759"/>
<dbReference type="InterPro" id="IPR007484">
    <property type="entry name" value="Peptidase_M28"/>
</dbReference>
<feature type="domain" description="Peptidase M28" evidence="5">
    <location>
        <begin position="454"/>
        <end position="633"/>
    </location>
</feature>
<dbReference type="Gene3D" id="3.40.630.10">
    <property type="entry name" value="Zn peptidases"/>
    <property type="match status" value="1"/>
</dbReference>
<feature type="compositionally biased region" description="Polar residues" evidence="2">
    <location>
        <begin position="28"/>
        <end position="46"/>
    </location>
</feature>
<feature type="domain" description="Transferrin receptor-like dimerisation" evidence="4">
    <location>
        <begin position="715"/>
        <end position="837"/>
    </location>
</feature>
<feature type="compositionally biased region" description="Gly residues" evidence="2">
    <location>
        <begin position="74"/>
        <end position="88"/>
    </location>
</feature>
<organism evidence="6 7">
    <name type="scientific">Pichia membranifaciens</name>
    <dbReference type="NCBI Taxonomy" id="4926"/>
    <lineage>
        <taxon>Eukaryota</taxon>
        <taxon>Fungi</taxon>
        <taxon>Dikarya</taxon>
        <taxon>Ascomycota</taxon>
        <taxon>Saccharomycotina</taxon>
        <taxon>Pichiomycetes</taxon>
        <taxon>Pichiales</taxon>
        <taxon>Pichiaceae</taxon>
        <taxon>Pichia</taxon>
    </lineage>
</organism>
<evidence type="ECO:0000259" key="5">
    <source>
        <dbReference type="Pfam" id="PF04389"/>
    </source>
</evidence>
<evidence type="ECO:0000313" key="7">
    <source>
        <dbReference type="Proteomes" id="UP000186136"/>
    </source>
</evidence>
<dbReference type="Pfam" id="PF04389">
    <property type="entry name" value="Peptidase_M28"/>
    <property type="match status" value="1"/>
</dbReference>
<dbReference type="PANTHER" id="PTHR10404">
    <property type="entry name" value="N-ACETYLATED-ALPHA-LINKED ACIDIC DIPEPTIDASE"/>
    <property type="match status" value="1"/>
</dbReference>
<name>A0A1Q2YAJ6_9ASCO</name>
<dbReference type="Gene3D" id="1.20.930.40">
    <property type="entry name" value="Transferrin receptor-like, dimerisation domain"/>
    <property type="match status" value="1"/>
</dbReference>
<dbReference type="Gene3D" id="3.50.30.30">
    <property type="match status" value="1"/>
</dbReference>
<gene>
    <name evidence="6" type="ORF">PMKS-000018</name>
</gene>
<keyword evidence="3" id="KW-0812">Transmembrane</keyword>
<dbReference type="Proteomes" id="UP000186136">
    <property type="component" value="Unassembled WGS sequence"/>
</dbReference>
<proteinExistence type="inferred from homology"/>
<evidence type="ECO:0000256" key="3">
    <source>
        <dbReference type="SAM" id="Phobius"/>
    </source>
</evidence>
<dbReference type="InterPro" id="IPR036757">
    <property type="entry name" value="TFR-like_dimer_dom_sf"/>
</dbReference>
<evidence type="ECO:0000256" key="1">
    <source>
        <dbReference type="ARBA" id="ARBA00005634"/>
    </source>
</evidence>
<dbReference type="PANTHER" id="PTHR10404:SF46">
    <property type="entry name" value="VACUOLAR PROTEIN SORTING-ASSOCIATED PROTEIN 70"/>
    <property type="match status" value="1"/>
</dbReference>
<feature type="compositionally biased region" description="Polar residues" evidence="2">
    <location>
        <begin position="93"/>
        <end position="103"/>
    </location>
</feature>
<dbReference type="InterPro" id="IPR007365">
    <property type="entry name" value="TFR-like_dimer_dom"/>
</dbReference>
<comment type="similarity">
    <text evidence="1">Belongs to the peptidase M28 family. M28B subfamily.</text>
</comment>
<feature type="transmembrane region" description="Helical" evidence="3">
    <location>
        <begin position="128"/>
        <end position="147"/>
    </location>
</feature>
<dbReference type="SUPFAM" id="SSF53187">
    <property type="entry name" value="Zn-dependent exopeptidases"/>
    <property type="match status" value="1"/>
</dbReference>
<evidence type="ECO:0000259" key="4">
    <source>
        <dbReference type="Pfam" id="PF04253"/>
    </source>
</evidence>
<dbReference type="EMBL" id="BDGI01000001">
    <property type="protein sequence ID" value="GAV26564.1"/>
    <property type="molecule type" value="Genomic_DNA"/>
</dbReference>
<feature type="compositionally biased region" description="Low complexity" evidence="2">
    <location>
        <begin position="51"/>
        <end position="73"/>
    </location>
</feature>
<reference evidence="6 7" key="1">
    <citation type="submission" date="2016-08" db="EMBL/GenBank/DDBJ databases">
        <title>Whole genome shotgun sequence of Pichia membranifaciens KS47-1.</title>
        <authorList>
            <person name="Konishi M."/>
            <person name="Ishida M."/>
            <person name="Arakawa T."/>
            <person name="Kato Y."/>
            <person name="Horiuchi J."/>
        </authorList>
    </citation>
    <scope>NUCLEOTIDE SEQUENCE [LARGE SCALE GENOMIC DNA]</scope>
    <source>
        <strain evidence="6 7">KS47-1</strain>
    </source>
</reference>
<dbReference type="Pfam" id="PF04253">
    <property type="entry name" value="TFR_dimer"/>
    <property type="match status" value="1"/>
</dbReference>
<evidence type="ECO:0008006" key="8">
    <source>
        <dbReference type="Google" id="ProtNLM"/>
    </source>
</evidence>
<dbReference type="GO" id="GO:0004180">
    <property type="term" value="F:carboxypeptidase activity"/>
    <property type="evidence" value="ECO:0007669"/>
    <property type="project" value="TreeGrafter"/>
</dbReference>
<comment type="caution">
    <text evidence="6">The sequence shown here is derived from an EMBL/GenBank/DDBJ whole genome shotgun (WGS) entry which is preliminary data.</text>
</comment>
<dbReference type="InterPro" id="IPR046450">
    <property type="entry name" value="PA_dom_sf"/>
</dbReference>
<dbReference type="InterPro" id="IPR039373">
    <property type="entry name" value="Peptidase_M28B"/>
</dbReference>
<protein>
    <recommendedName>
        <fullName evidence="8">Peptide hydrolase</fullName>
    </recommendedName>
</protein>